<dbReference type="AlphaFoldDB" id="A0AA37XF40"/>
<reference evidence="1" key="1">
    <citation type="journal article" date="2014" name="Int. J. Syst. Evol. Microbiol.">
        <title>Complete genome sequence of Corynebacterium casei LMG S-19264T (=DSM 44701T), isolated from a smear-ripened cheese.</title>
        <authorList>
            <consortium name="US DOE Joint Genome Institute (JGI-PGF)"/>
            <person name="Walter F."/>
            <person name="Albersmeier A."/>
            <person name="Kalinowski J."/>
            <person name="Ruckert C."/>
        </authorList>
    </citation>
    <scope>NUCLEOTIDE SEQUENCE</scope>
    <source>
        <strain evidence="1">NBRC 112290</strain>
    </source>
</reference>
<dbReference type="Proteomes" id="UP001157161">
    <property type="component" value="Unassembled WGS sequence"/>
</dbReference>
<evidence type="ECO:0000313" key="1">
    <source>
        <dbReference type="EMBL" id="GMA31610.1"/>
    </source>
</evidence>
<proteinExistence type="predicted"/>
<accession>A0AA37XF40</accession>
<organism evidence="1 2">
    <name type="scientific">Litorihabitans aurantiacus</name>
    <dbReference type="NCBI Taxonomy" id="1930061"/>
    <lineage>
        <taxon>Bacteria</taxon>
        <taxon>Bacillati</taxon>
        <taxon>Actinomycetota</taxon>
        <taxon>Actinomycetes</taxon>
        <taxon>Micrococcales</taxon>
        <taxon>Beutenbergiaceae</taxon>
        <taxon>Litorihabitans</taxon>
    </lineage>
</organism>
<gene>
    <name evidence="1" type="ORF">GCM10025875_16020</name>
</gene>
<reference evidence="1" key="2">
    <citation type="submission" date="2023-02" db="EMBL/GenBank/DDBJ databases">
        <authorList>
            <person name="Sun Q."/>
            <person name="Mori K."/>
        </authorList>
    </citation>
    <scope>NUCLEOTIDE SEQUENCE</scope>
    <source>
        <strain evidence="1">NBRC 112290</strain>
    </source>
</reference>
<comment type="caution">
    <text evidence="1">The sequence shown here is derived from an EMBL/GenBank/DDBJ whole genome shotgun (WGS) entry which is preliminary data.</text>
</comment>
<evidence type="ECO:0000313" key="2">
    <source>
        <dbReference type="Proteomes" id="UP001157161"/>
    </source>
</evidence>
<keyword evidence="2" id="KW-1185">Reference proteome</keyword>
<name>A0AA37XF40_9MICO</name>
<protein>
    <submittedName>
        <fullName evidence="1">Uncharacterized protein</fullName>
    </submittedName>
</protein>
<sequence>MWSLFLFDTTSGRLGRQLPLPALSWTRTIGDSTILGGGQGSQGAKLTFPVGVFDVEGQRPHPVDLHSTLMPVERGVVLMWADRPWVAGLIGDRSDSREEIAFPVESLTSSVLSRRLASPDLTDGLATSTRGWSGLGRGTLVKRVVQAGLERGGLPITFDEDEAGPHSLTVAGYDLANARVSDLIRKISHEDGGPDVDLRPYLTGDGTLAWHLYTGRDAYPHIRQVTVHAITEGMLLDLRQVVSGAQVAHRVYGTGSGTGEGTLLSRIQDLDAVRGGWPLMETVASDTSADTQAQVDAVAAAHLAAHKAPLQQWEATINAGGPIPPTTIWPGDLVTLDVAGFPTIEDGRYQVRVMEMSGDTSELVRLKFDATPAIY</sequence>
<dbReference type="RefSeq" id="WP_284250406.1">
    <property type="nucleotide sequence ID" value="NZ_BSUM01000001.1"/>
</dbReference>
<dbReference type="EMBL" id="BSUM01000001">
    <property type="protein sequence ID" value="GMA31610.1"/>
    <property type="molecule type" value="Genomic_DNA"/>
</dbReference>